<dbReference type="EMBL" id="QWEG01000028">
    <property type="protein sequence ID" value="RHW30753.1"/>
    <property type="molecule type" value="Genomic_DNA"/>
</dbReference>
<dbReference type="InterPro" id="IPR047753">
    <property type="entry name" value="YtzI-like"/>
</dbReference>
<keyword evidence="1" id="KW-0812">Transmembrane</keyword>
<accession>A0A417YDR1</accession>
<dbReference type="AlphaFoldDB" id="A0A417YDR1"/>
<organism evidence="2 3">
    <name type="scientific">Neobacillus notoginsengisoli</name>
    <dbReference type="NCBI Taxonomy" id="1578198"/>
    <lineage>
        <taxon>Bacteria</taxon>
        <taxon>Bacillati</taxon>
        <taxon>Bacillota</taxon>
        <taxon>Bacilli</taxon>
        <taxon>Bacillales</taxon>
        <taxon>Bacillaceae</taxon>
        <taxon>Neobacillus</taxon>
    </lineage>
</organism>
<dbReference type="Proteomes" id="UP000284416">
    <property type="component" value="Unassembled WGS sequence"/>
</dbReference>
<gene>
    <name evidence="2" type="primary">ytzI</name>
    <name evidence="2" type="ORF">D1B31_23295</name>
</gene>
<dbReference type="NCBIfam" id="NF033232">
    <property type="entry name" value="small_YtzI"/>
    <property type="match status" value="1"/>
</dbReference>
<sequence>MAGVPVRSFGNETFLCYNGAKRSSRLRMAMRNNGGLDMVIVMITSIIICIATIWITIIVTNKAYAFKHSVDPMDQVPKELTEYEYEYEDRFKKAESK</sequence>
<comment type="caution">
    <text evidence="2">The sequence shown here is derived from an EMBL/GenBank/DDBJ whole genome shotgun (WGS) entry which is preliminary data.</text>
</comment>
<keyword evidence="1" id="KW-0472">Membrane</keyword>
<evidence type="ECO:0000256" key="1">
    <source>
        <dbReference type="SAM" id="Phobius"/>
    </source>
</evidence>
<keyword evidence="3" id="KW-1185">Reference proteome</keyword>
<reference evidence="2 3" key="1">
    <citation type="journal article" date="2017" name="Int. J. Syst. Evol. Microbiol.">
        <title>Bacillus notoginsengisoli sp. nov., a novel bacterium isolated from the rhizosphere of Panax notoginseng.</title>
        <authorList>
            <person name="Zhang M.Y."/>
            <person name="Cheng J."/>
            <person name="Cai Y."/>
            <person name="Zhang T.Y."/>
            <person name="Wu Y.Y."/>
            <person name="Manikprabhu D."/>
            <person name="Li W.J."/>
            <person name="Zhang Y.X."/>
        </authorList>
    </citation>
    <scope>NUCLEOTIDE SEQUENCE [LARGE SCALE GENOMIC DNA]</scope>
    <source>
        <strain evidence="2 3">JCM 30743</strain>
    </source>
</reference>
<keyword evidence="1" id="KW-1133">Transmembrane helix</keyword>
<proteinExistence type="predicted"/>
<evidence type="ECO:0000313" key="3">
    <source>
        <dbReference type="Proteomes" id="UP000284416"/>
    </source>
</evidence>
<protein>
    <submittedName>
        <fullName evidence="2">YtzI protein</fullName>
    </submittedName>
</protein>
<name>A0A417YDR1_9BACI</name>
<evidence type="ECO:0000313" key="2">
    <source>
        <dbReference type="EMBL" id="RHW30753.1"/>
    </source>
</evidence>
<feature type="transmembrane region" description="Helical" evidence="1">
    <location>
        <begin position="38"/>
        <end position="59"/>
    </location>
</feature>